<evidence type="ECO:0000313" key="2">
    <source>
        <dbReference type="Proteomes" id="UP000652760"/>
    </source>
</evidence>
<protein>
    <submittedName>
        <fullName evidence="1">Uncharacterized protein</fullName>
    </submittedName>
</protein>
<reference evidence="2" key="1">
    <citation type="submission" date="2021-01" db="EMBL/GenBank/DDBJ databases">
        <title>Genome public.</title>
        <authorList>
            <person name="Liu C."/>
            <person name="Sun Q."/>
        </authorList>
    </citation>
    <scope>NUCLEOTIDE SEQUENCE [LARGE SCALE GENOMIC DNA]</scope>
    <source>
        <strain evidence="2">YIM B02556</strain>
    </source>
</reference>
<proteinExistence type="predicted"/>
<evidence type="ECO:0000313" key="1">
    <source>
        <dbReference type="EMBL" id="MBK1838752.1"/>
    </source>
</evidence>
<accession>A0ABS1F5S3</accession>
<dbReference type="EMBL" id="JAENHM010000044">
    <property type="protein sequence ID" value="MBK1838752.1"/>
    <property type="molecule type" value="Genomic_DNA"/>
</dbReference>
<sequence length="318" mass="35243">MKNTVSAIEGSEAMGVSEAAGRSSATRLYAILARTARTGVIFRRGPSRQVQLIRWDLHDDTVEHGQWFKGRIYERRCDLSPSGRLLVYFAATYRPPYGSWTALSEPPFLTALALWPKGDGWGGGGMFEDEETLLLNHRAAPDSKGFELAEGFRLAADMRVKPLGERSGSGEDNPVNWAIRSRDGWRMVAEGQGRKGGRRAGAFYAFEAPRIVEKEGEGGRRLQELLHAIGRRESAWYDLSHRVLDREGQVLVDLPGSDWADWDGGDLVFARDGCLYRLPESALGGHARPGGDAARLLHDFRNARFAAIPPAEKRHQDG</sequence>
<organism evidence="1 2">
    <name type="scientific">Azospirillum endophyticum</name>
    <dbReference type="NCBI Taxonomy" id="2800326"/>
    <lineage>
        <taxon>Bacteria</taxon>
        <taxon>Pseudomonadati</taxon>
        <taxon>Pseudomonadota</taxon>
        <taxon>Alphaproteobacteria</taxon>
        <taxon>Rhodospirillales</taxon>
        <taxon>Azospirillaceae</taxon>
        <taxon>Azospirillum</taxon>
    </lineage>
</organism>
<name>A0ABS1F5S3_9PROT</name>
<comment type="caution">
    <text evidence="1">The sequence shown here is derived from an EMBL/GenBank/DDBJ whole genome shotgun (WGS) entry which is preliminary data.</text>
</comment>
<dbReference type="Proteomes" id="UP000652760">
    <property type="component" value="Unassembled WGS sequence"/>
</dbReference>
<gene>
    <name evidence="1" type="ORF">JHL17_15135</name>
</gene>
<keyword evidence="2" id="KW-1185">Reference proteome</keyword>
<dbReference type="RefSeq" id="WP_200194318.1">
    <property type="nucleotide sequence ID" value="NZ_JAENHM010000044.1"/>
</dbReference>